<comment type="caution">
    <text evidence="2">The sequence shown here is derived from an EMBL/GenBank/DDBJ whole genome shotgun (WGS) entry which is preliminary data.</text>
</comment>
<dbReference type="PANTHER" id="PTHR39610:SF2">
    <property type="entry name" value="BZIP DOMAIN-CONTAINING PROTEIN"/>
    <property type="match status" value="1"/>
</dbReference>
<dbReference type="PANTHER" id="PTHR39610">
    <property type="entry name" value="BZIP DOMAIN-CONTAINING PROTEIN-RELATED"/>
    <property type="match status" value="1"/>
</dbReference>
<keyword evidence="3" id="KW-1185">Reference proteome</keyword>
<organism evidence="2 3">
    <name type="scientific">Hapsidospora chrysogenum (strain ATCC 11550 / CBS 779.69 / DSM 880 / IAM 14645 / JCM 23072 / IMI 49137)</name>
    <name type="common">Acremonium chrysogenum</name>
    <dbReference type="NCBI Taxonomy" id="857340"/>
    <lineage>
        <taxon>Eukaryota</taxon>
        <taxon>Fungi</taxon>
        <taxon>Dikarya</taxon>
        <taxon>Ascomycota</taxon>
        <taxon>Pezizomycotina</taxon>
        <taxon>Sordariomycetes</taxon>
        <taxon>Hypocreomycetidae</taxon>
        <taxon>Hypocreales</taxon>
        <taxon>Bionectriaceae</taxon>
        <taxon>Hapsidospora</taxon>
    </lineage>
</organism>
<feature type="region of interest" description="Disordered" evidence="1">
    <location>
        <begin position="148"/>
        <end position="227"/>
    </location>
</feature>
<gene>
    <name evidence="2" type="ORF">ACRE_013840</name>
</gene>
<accession>A0A086TEQ4</accession>
<protein>
    <submittedName>
        <fullName evidence="2">Uncharacterized protein</fullName>
    </submittedName>
</protein>
<feature type="region of interest" description="Disordered" evidence="1">
    <location>
        <begin position="267"/>
        <end position="286"/>
    </location>
</feature>
<evidence type="ECO:0000256" key="1">
    <source>
        <dbReference type="SAM" id="MobiDB-lite"/>
    </source>
</evidence>
<evidence type="ECO:0000313" key="3">
    <source>
        <dbReference type="Proteomes" id="UP000029964"/>
    </source>
</evidence>
<dbReference type="OrthoDB" id="5407781at2759"/>
<sequence length="286" mass="30926">MATNGEGASAPRGESPTGSPRSAATSLQAAATMNAGLQQENSRRSSTSSLARHRASPQSGRRRSILMNLQINDPSIPAPGEMATDQPGHPSSPQFLSGFPPTADPHHHRAPSLGELHQELEAEQEMHVNRLLQMIRQQQLELQRLQANNPQNAQPEASSAISERSGHGTPLPQSSQASLPAATPVGSYSRSPSFPYHRGSIDLTRGDPNRRSRTPSRGASPRLRSTSISVESGDWALSGRDESAFYQAETQMLTRENQMLRHRIRELGTSAIPPATWREASGKNDG</sequence>
<reference evidence="3" key="1">
    <citation type="journal article" date="2014" name="Genome Announc.">
        <title>Genome sequence and annotation of Acremonium chrysogenum, producer of the beta-lactam antibiotic cephalosporin C.</title>
        <authorList>
            <person name="Terfehr D."/>
            <person name="Dahlmann T.A."/>
            <person name="Specht T."/>
            <person name="Zadra I."/>
            <person name="Kuernsteiner H."/>
            <person name="Kueck U."/>
        </authorList>
    </citation>
    <scope>NUCLEOTIDE SEQUENCE [LARGE SCALE GENOMIC DNA]</scope>
    <source>
        <strain evidence="3">ATCC 11550 / CBS 779.69 / DSM 880 / IAM 14645 / JCM 23072 / IMI 49137</strain>
    </source>
</reference>
<dbReference type="Proteomes" id="UP000029964">
    <property type="component" value="Unassembled WGS sequence"/>
</dbReference>
<dbReference type="EMBL" id="JPKY01000007">
    <property type="protein sequence ID" value="KFH47836.1"/>
    <property type="molecule type" value="Genomic_DNA"/>
</dbReference>
<feature type="region of interest" description="Disordered" evidence="1">
    <location>
        <begin position="1"/>
        <end position="110"/>
    </location>
</feature>
<dbReference type="AlphaFoldDB" id="A0A086TEQ4"/>
<name>A0A086TEQ4_HAPC1</name>
<feature type="compositionally biased region" description="Basic residues" evidence="1">
    <location>
        <begin position="51"/>
        <end position="64"/>
    </location>
</feature>
<dbReference type="HOGENOM" id="CLU_053549_1_0_1"/>
<feature type="compositionally biased region" description="Polar residues" evidence="1">
    <location>
        <begin position="16"/>
        <end position="50"/>
    </location>
</feature>
<feature type="compositionally biased region" description="Polar residues" evidence="1">
    <location>
        <begin position="148"/>
        <end position="162"/>
    </location>
</feature>
<proteinExistence type="predicted"/>
<evidence type="ECO:0000313" key="2">
    <source>
        <dbReference type="EMBL" id="KFH47836.1"/>
    </source>
</evidence>